<keyword evidence="2" id="KW-1185">Reference proteome</keyword>
<sequence length="137" mass="14931">MPFIVAFWIGPNMADAHSKNPPVLGLACGKAPEELCRSVAQSIAQYSGGRYDIRVLRQSGATPDREGDLVVTVVLDGRGQDWIAAHLDWQQGPEGKRHEGPSLELSVMDAALTPQMYERYAKNLIRADAAIMALLSN</sequence>
<evidence type="ECO:0000313" key="2">
    <source>
        <dbReference type="Proteomes" id="UP001202550"/>
    </source>
</evidence>
<proteinExistence type="predicted"/>
<dbReference type="EMBL" id="JALZWP010000003">
    <property type="protein sequence ID" value="MCL1627963.1"/>
    <property type="molecule type" value="Genomic_DNA"/>
</dbReference>
<organism evidence="1 2">
    <name type="scientific">Roseinatronobacter domitianus</name>
    <dbReference type="NCBI Taxonomy" id="2940293"/>
    <lineage>
        <taxon>Bacteria</taxon>
        <taxon>Pseudomonadati</taxon>
        <taxon>Pseudomonadota</taxon>
        <taxon>Alphaproteobacteria</taxon>
        <taxon>Rhodobacterales</taxon>
        <taxon>Paracoccaceae</taxon>
        <taxon>Roseinatronobacter</taxon>
    </lineage>
</organism>
<accession>A0ABT0LZD0</accession>
<dbReference type="Proteomes" id="UP001202550">
    <property type="component" value="Unassembled WGS sequence"/>
</dbReference>
<comment type="caution">
    <text evidence="1">The sequence shown here is derived from an EMBL/GenBank/DDBJ whole genome shotgun (WGS) entry which is preliminary data.</text>
</comment>
<reference evidence="1 2" key="1">
    <citation type="submission" date="2022-05" db="EMBL/GenBank/DDBJ databases">
        <title>Seasonal and diel survey of microbial diversity of the Tyrrhenian coast.</title>
        <authorList>
            <person name="Gattoni G."/>
            <person name="Corral P."/>
        </authorList>
    </citation>
    <scope>NUCLEOTIDE SEQUENCE [LARGE SCALE GENOMIC DNA]</scope>
    <source>
        <strain evidence="1 2">V10</strain>
    </source>
</reference>
<gene>
    <name evidence="1" type="ORF">M3N55_04405</name>
</gene>
<protein>
    <submittedName>
        <fullName evidence="1">Uncharacterized protein</fullName>
    </submittedName>
</protein>
<name>A0ABT0LZD0_9RHOB</name>
<evidence type="ECO:0000313" key="1">
    <source>
        <dbReference type="EMBL" id="MCL1627963.1"/>
    </source>
</evidence>